<dbReference type="GO" id="GO:0031902">
    <property type="term" value="C:late endosome membrane"/>
    <property type="evidence" value="ECO:0007669"/>
    <property type="project" value="TreeGrafter"/>
</dbReference>
<evidence type="ECO:0000313" key="2">
    <source>
        <dbReference type="Proteomes" id="UP000789390"/>
    </source>
</evidence>
<accession>A0A8J2RHQ7</accession>
<name>A0A8J2RHQ7_9CRUS</name>
<evidence type="ECO:0000313" key="1">
    <source>
        <dbReference type="EMBL" id="CAH0100586.1"/>
    </source>
</evidence>
<dbReference type="GO" id="GO:0005789">
    <property type="term" value="C:endoplasmic reticulum membrane"/>
    <property type="evidence" value="ECO:0007669"/>
    <property type="project" value="TreeGrafter"/>
</dbReference>
<keyword evidence="2" id="KW-1185">Reference proteome</keyword>
<organism evidence="1 2">
    <name type="scientific">Daphnia galeata</name>
    <dbReference type="NCBI Taxonomy" id="27404"/>
    <lineage>
        <taxon>Eukaryota</taxon>
        <taxon>Metazoa</taxon>
        <taxon>Ecdysozoa</taxon>
        <taxon>Arthropoda</taxon>
        <taxon>Crustacea</taxon>
        <taxon>Branchiopoda</taxon>
        <taxon>Diplostraca</taxon>
        <taxon>Cladocera</taxon>
        <taxon>Anomopoda</taxon>
        <taxon>Daphniidae</taxon>
        <taxon>Daphnia</taxon>
    </lineage>
</organism>
<dbReference type="OrthoDB" id="6379834at2759"/>
<dbReference type="Proteomes" id="UP000789390">
    <property type="component" value="Unassembled WGS sequence"/>
</dbReference>
<comment type="caution">
    <text evidence="1">The sequence shown here is derived from an EMBL/GenBank/DDBJ whole genome shotgun (WGS) entry which is preliminary data.</text>
</comment>
<dbReference type="PANTHER" id="PTHR34009:SF2">
    <property type="entry name" value="PROTEIN STAR"/>
    <property type="match status" value="1"/>
</dbReference>
<sequence length="115" mass="13419">MTFDAANKSKIFTTQCFPLYSVLLAVNRTKLDWFRLSARGLELRILKTIPWNKVNVTILYVEWNHVPAGEAAAINRYMKKCGFTNYRQISPVIHNKKVNNYINTHFLKNIPFQSL</sequence>
<dbReference type="InterPro" id="IPR053202">
    <property type="entry name" value="EGF_Rcpt_Signaling_Reg"/>
</dbReference>
<dbReference type="GO" id="GO:0005794">
    <property type="term" value="C:Golgi apparatus"/>
    <property type="evidence" value="ECO:0007669"/>
    <property type="project" value="TreeGrafter"/>
</dbReference>
<protein>
    <submittedName>
        <fullName evidence="1">Uncharacterized protein</fullName>
    </submittedName>
</protein>
<dbReference type="EMBL" id="CAKKLH010000040">
    <property type="protein sequence ID" value="CAH0100586.1"/>
    <property type="molecule type" value="Genomic_DNA"/>
</dbReference>
<proteinExistence type="predicted"/>
<dbReference type="GO" id="GO:0016197">
    <property type="term" value="P:endosomal transport"/>
    <property type="evidence" value="ECO:0007669"/>
    <property type="project" value="TreeGrafter"/>
</dbReference>
<gene>
    <name evidence="1" type="ORF">DGAL_LOCUS2871</name>
</gene>
<dbReference type="AlphaFoldDB" id="A0A8J2RHQ7"/>
<reference evidence="1" key="1">
    <citation type="submission" date="2021-11" db="EMBL/GenBank/DDBJ databases">
        <authorList>
            <person name="Schell T."/>
        </authorList>
    </citation>
    <scope>NUCLEOTIDE SEQUENCE</scope>
    <source>
        <strain evidence="1">M5</strain>
    </source>
</reference>
<dbReference type="PANTHER" id="PTHR34009">
    <property type="entry name" value="PROTEIN STAR"/>
    <property type="match status" value="1"/>
</dbReference>
<dbReference type="GO" id="GO:0006888">
    <property type="term" value="P:endoplasmic reticulum to Golgi vesicle-mediated transport"/>
    <property type="evidence" value="ECO:0007669"/>
    <property type="project" value="TreeGrafter"/>
</dbReference>
<dbReference type="GO" id="GO:0005886">
    <property type="term" value="C:plasma membrane"/>
    <property type="evidence" value="ECO:0007669"/>
    <property type="project" value="TreeGrafter"/>
</dbReference>